<evidence type="ECO:0000313" key="1">
    <source>
        <dbReference type="EMBL" id="RIH63128.1"/>
    </source>
</evidence>
<dbReference type="EMBL" id="QWET01000025">
    <property type="protein sequence ID" value="RIH63128.1"/>
    <property type="molecule type" value="Genomic_DNA"/>
</dbReference>
<name>A0A399CVW2_9BACT</name>
<comment type="caution">
    <text evidence="1">The sequence shown here is derived from an EMBL/GenBank/DDBJ whole genome shotgun (WGS) entry which is preliminary data.</text>
</comment>
<dbReference type="AlphaFoldDB" id="A0A399CVW2"/>
<gene>
    <name evidence="1" type="ORF">D1164_21210</name>
</gene>
<proteinExistence type="predicted"/>
<accession>A0A399CVW2</accession>
<protein>
    <recommendedName>
        <fullName evidence="3">Outer membrane protein beta-barrel domain-containing protein</fullName>
    </recommendedName>
</protein>
<dbReference type="Proteomes" id="UP000266441">
    <property type="component" value="Unassembled WGS sequence"/>
</dbReference>
<organism evidence="1 2">
    <name type="scientific">Mariniphaga sediminis</name>
    <dbReference type="NCBI Taxonomy" id="1628158"/>
    <lineage>
        <taxon>Bacteria</taxon>
        <taxon>Pseudomonadati</taxon>
        <taxon>Bacteroidota</taxon>
        <taxon>Bacteroidia</taxon>
        <taxon>Marinilabiliales</taxon>
        <taxon>Prolixibacteraceae</taxon>
        <taxon>Mariniphaga</taxon>
    </lineage>
</organism>
<sequence>MLLAAQNVTDEEQVQATFGIGVVPQYAISNGMRMDLDFRINDKNHWLVIAPQFYLRNDPSFTWDYNSMSGVGVELQHKVFLKRKFRMVNPYFAYGPVFNYFSVKDDGLTARAFAEDGGNYIGLTEDEMTTRIYKFGGNIIFGLHYFMLDNLYLDAYVGTGIRFSYDNQTSGLHGYYNDWWLDMGYSGTLMVGGIRFGVMF</sequence>
<evidence type="ECO:0000313" key="2">
    <source>
        <dbReference type="Proteomes" id="UP000266441"/>
    </source>
</evidence>
<reference evidence="1 2" key="1">
    <citation type="journal article" date="2015" name="Int. J. Syst. Evol. Microbiol.">
        <title>Mariniphaga sediminis sp. nov., isolated from coastal sediment.</title>
        <authorList>
            <person name="Wang F.Q."/>
            <person name="Shen Q.Y."/>
            <person name="Chen G.J."/>
            <person name="Du Z.J."/>
        </authorList>
    </citation>
    <scope>NUCLEOTIDE SEQUENCE [LARGE SCALE GENOMIC DNA]</scope>
    <source>
        <strain evidence="1 2">SY21</strain>
    </source>
</reference>
<keyword evidence="2" id="KW-1185">Reference proteome</keyword>
<evidence type="ECO:0008006" key="3">
    <source>
        <dbReference type="Google" id="ProtNLM"/>
    </source>
</evidence>